<dbReference type="CDD" id="cd10170">
    <property type="entry name" value="ASKHA_NBD_HSP70"/>
    <property type="match status" value="1"/>
</dbReference>
<keyword evidence="2" id="KW-0067">ATP-binding</keyword>
<evidence type="ECO:0000313" key="4">
    <source>
        <dbReference type="Proteomes" id="UP001456524"/>
    </source>
</evidence>
<dbReference type="Proteomes" id="UP001456524">
    <property type="component" value="Unassembled WGS sequence"/>
</dbReference>
<proteinExistence type="predicted"/>
<keyword evidence="4" id="KW-1185">Reference proteome</keyword>
<dbReference type="PANTHER" id="PTHR14187">
    <property type="entry name" value="ALPHA KINASE/ELONGATION FACTOR 2 KINASE"/>
    <property type="match status" value="1"/>
</dbReference>
<evidence type="ECO:0000256" key="2">
    <source>
        <dbReference type="ARBA" id="ARBA00022840"/>
    </source>
</evidence>
<dbReference type="PANTHER" id="PTHR14187:SF81">
    <property type="entry name" value="HSP70 FAMILY PROTEIN (AFU_ORTHOLOGUE AFUA_4G14040)"/>
    <property type="match status" value="1"/>
</dbReference>
<sequence length="602" mass="66561">MVNTGVKIIVGVDYGTTYSGVSYVASNETDVDKIEVINQWPGAPGVVAKVPTRIAYAIENPNLDSDEWGFAVSAGSISYTWMKLLLDGSTTPAEYDDPALQDLFGKGMMCLPPHKDAKQLCADYLRGLYDYMVATLCKKFSREVYAITPVDLWLTVPAIWSDAARDATRSAAIFAGFGSRSFDRIHIISEPEAAALTALKPHLNVGSLDPIHAGESILVCDCGGGTVDITTYRIISTQPSLRFEELPGCIGTGAKCGSTYIDRNFNCWMANTFGDAFLSLPSKKRGPGSSFMRSFEIAKRSFGSKLLGRYRQDDIEIDHINMDVAPCGNYDPDEATVKIPWHQMKKLFDPVINDIIRLVGSQVESANSNGHAINRVIVVGGFGDSDYLNERMSIWCSQLPGSVKLTCPPQCQAAVVRGAALRGLEGIRPVTRLARRHYGYDINKPFREGIDPESSSYICKYHRTKRCRNRLDWQVSKGQIITSDTEANFGLWIVFDKSQVPECRMQLFTCSSDVPPEYVRNLAAEKVGEVVVRFSNSDFELAPKRFNETMGEDVYRFDFNVKMNMNAEDGTLTFKTFAYGKPAGETTINYLQIEAGAPSGRC</sequence>
<dbReference type="SUPFAM" id="SSF53067">
    <property type="entry name" value="Actin-like ATPase domain"/>
    <property type="match status" value="2"/>
</dbReference>
<dbReference type="Gene3D" id="3.30.420.40">
    <property type="match status" value="1"/>
</dbReference>
<gene>
    <name evidence="3" type="ORF">IWX90DRAFT_457401</name>
</gene>
<reference evidence="3 4" key="1">
    <citation type="journal article" date="2022" name="G3 (Bethesda)">
        <title>Enemy or ally: a genomic approach to elucidate the lifestyle of Phyllosticta citrichinaensis.</title>
        <authorList>
            <person name="Buijs V.A."/>
            <person name="Groenewald J.Z."/>
            <person name="Haridas S."/>
            <person name="LaButti K.M."/>
            <person name="Lipzen A."/>
            <person name="Martin F.M."/>
            <person name="Barry K."/>
            <person name="Grigoriev I.V."/>
            <person name="Crous P.W."/>
            <person name="Seidl M.F."/>
        </authorList>
    </citation>
    <scope>NUCLEOTIDE SEQUENCE [LARGE SCALE GENOMIC DNA]</scope>
    <source>
        <strain evidence="3 4">CBS 129764</strain>
    </source>
</reference>
<keyword evidence="1" id="KW-0547">Nucleotide-binding</keyword>
<evidence type="ECO:0000256" key="1">
    <source>
        <dbReference type="ARBA" id="ARBA00022741"/>
    </source>
</evidence>
<comment type="caution">
    <text evidence="3">The sequence shown here is derived from an EMBL/GenBank/DDBJ whole genome shotgun (WGS) entry which is preliminary data.</text>
</comment>
<evidence type="ECO:0000313" key="3">
    <source>
        <dbReference type="EMBL" id="KAK8161276.1"/>
    </source>
</evidence>
<dbReference type="InterPro" id="IPR043129">
    <property type="entry name" value="ATPase_NBD"/>
</dbReference>
<dbReference type="InterPro" id="IPR013126">
    <property type="entry name" value="Hsp_70_fam"/>
</dbReference>
<name>A0ABR1XM19_9PEZI</name>
<accession>A0ABR1XM19</accession>
<dbReference type="PRINTS" id="PR00301">
    <property type="entry name" value="HEATSHOCK70"/>
</dbReference>
<protein>
    <submittedName>
        <fullName evidence="3">Hsp70-like protein</fullName>
    </submittedName>
</protein>
<organism evidence="3 4">
    <name type="scientific">Phyllosticta citrichinensis</name>
    <dbReference type="NCBI Taxonomy" id="1130410"/>
    <lineage>
        <taxon>Eukaryota</taxon>
        <taxon>Fungi</taxon>
        <taxon>Dikarya</taxon>
        <taxon>Ascomycota</taxon>
        <taxon>Pezizomycotina</taxon>
        <taxon>Dothideomycetes</taxon>
        <taxon>Dothideomycetes incertae sedis</taxon>
        <taxon>Botryosphaeriales</taxon>
        <taxon>Phyllostictaceae</taxon>
        <taxon>Phyllosticta</taxon>
    </lineage>
</organism>
<dbReference type="EMBL" id="JBBWUH010000007">
    <property type="protein sequence ID" value="KAK8161276.1"/>
    <property type="molecule type" value="Genomic_DNA"/>
</dbReference>
<dbReference type="Pfam" id="PF00012">
    <property type="entry name" value="HSP70"/>
    <property type="match status" value="1"/>
</dbReference>